<dbReference type="InterPro" id="IPR054350">
    <property type="entry name" value="PurT/PurK_preATP-grasp"/>
</dbReference>
<evidence type="ECO:0000256" key="8">
    <source>
        <dbReference type="ARBA" id="ARBA00022793"/>
    </source>
</evidence>
<name>A0A6A6GQ03_9PEZI</name>
<dbReference type="Gene3D" id="3.30.1490.20">
    <property type="entry name" value="ATP-grasp fold, A domain"/>
    <property type="match status" value="1"/>
</dbReference>
<evidence type="ECO:0000256" key="11">
    <source>
        <dbReference type="PIRNR" id="PIRNR001340"/>
    </source>
</evidence>
<feature type="domain" description="ATP-grasp" evidence="12">
    <location>
        <begin position="108"/>
        <end position="296"/>
    </location>
</feature>
<dbReference type="SUPFAM" id="SSF56059">
    <property type="entry name" value="Glutathione synthetase ATP-binding domain-like"/>
    <property type="match status" value="1"/>
</dbReference>
<dbReference type="AlphaFoldDB" id="A0A6A6GQ03"/>
<dbReference type="SUPFAM" id="SSF52440">
    <property type="entry name" value="PreATP-grasp domain"/>
    <property type="match status" value="1"/>
</dbReference>
<keyword evidence="7 11" id="KW-0658">Purine biosynthesis</keyword>
<dbReference type="PANTHER" id="PTHR11609">
    <property type="entry name" value="PURINE BIOSYNTHESIS PROTEIN 6/7, PUR6/7"/>
    <property type="match status" value="1"/>
</dbReference>
<dbReference type="InterPro" id="IPR016185">
    <property type="entry name" value="PreATP-grasp_dom_sf"/>
</dbReference>
<evidence type="ECO:0000259" key="12">
    <source>
        <dbReference type="PROSITE" id="PS50975"/>
    </source>
</evidence>
<dbReference type="InterPro" id="IPR016301">
    <property type="entry name" value="Ade2_fungi/plant"/>
</dbReference>
<dbReference type="Gene3D" id="3.30.470.20">
    <property type="entry name" value="ATP-grasp fold, B domain"/>
    <property type="match status" value="1"/>
</dbReference>
<dbReference type="SMART" id="SM01001">
    <property type="entry name" value="AIRC"/>
    <property type="match status" value="1"/>
</dbReference>
<dbReference type="InterPro" id="IPR013815">
    <property type="entry name" value="ATP_grasp_subdomain_1"/>
</dbReference>
<dbReference type="Proteomes" id="UP000799538">
    <property type="component" value="Unassembled WGS sequence"/>
</dbReference>
<keyword evidence="6 11" id="KW-0547">Nucleotide-binding</keyword>
<dbReference type="NCBIfam" id="TIGR01162">
    <property type="entry name" value="purE"/>
    <property type="match status" value="1"/>
</dbReference>
<proteinExistence type="inferred from homology"/>
<evidence type="ECO:0000313" key="14">
    <source>
        <dbReference type="Proteomes" id="UP000799538"/>
    </source>
</evidence>
<reference evidence="14" key="1">
    <citation type="journal article" date="2020" name="Stud. Mycol.">
        <title>101 Dothideomycetes genomes: A test case for predicting lifestyles and emergence of pathogens.</title>
        <authorList>
            <person name="Haridas S."/>
            <person name="Albert R."/>
            <person name="Binder M."/>
            <person name="Bloem J."/>
            <person name="LaButti K."/>
            <person name="Salamov A."/>
            <person name="Andreopoulos B."/>
            <person name="Baker S."/>
            <person name="Barry K."/>
            <person name="Bills G."/>
            <person name="Bluhm B."/>
            <person name="Cannon C."/>
            <person name="Castanera R."/>
            <person name="Culley D."/>
            <person name="Daum C."/>
            <person name="Ezra D."/>
            <person name="Gonzalez J."/>
            <person name="Henrissat B."/>
            <person name="Kuo A."/>
            <person name="Liang C."/>
            <person name="Lipzen A."/>
            <person name="Lutzoni F."/>
            <person name="Magnuson J."/>
            <person name="Mondo S."/>
            <person name="Nolan M."/>
            <person name="Ohm R."/>
            <person name="Pangilinan J."/>
            <person name="Park H.-J."/>
            <person name="Ramirez L."/>
            <person name="Alfaro M."/>
            <person name="Sun H."/>
            <person name="Tritt A."/>
            <person name="Yoshinaga Y."/>
            <person name="Zwiers L.-H."/>
            <person name="Turgeon B."/>
            <person name="Goodwin S."/>
            <person name="Spatafora J."/>
            <person name="Crous P."/>
            <person name="Grigoriev I."/>
        </authorList>
    </citation>
    <scope>NUCLEOTIDE SEQUENCE [LARGE SCALE GENOMIC DNA]</scope>
    <source>
        <strain evidence="14">CECT 20119</strain>
    </source>
</reference>
<dbReference type="GO" id="GO:0004638">
    <property type="term" value="F:phosphoribosylaminoimidazole carboxylase activity"/>
    <property type="evidence" value="ECO:0007669"/>
    <property type="project" value="UniProtKB-UniRule"/>
</dbReference>
<comment type="similarity">
    <text evidence="3 11">In the C-terminal section; belongs to the AIR carboxylase family. Class I subfamily.</text>
</comment>
<dbReference type="PANTHER" id="PTHR11609:SF5">
    <property type="entry name" value="PHOSPHORIBOSYLAMINOIMIDAZOLE CARBOXYLASE"/>
    <property type="match status" value="1"/>
</dbReference>
<keyword evidence="14" id="KW-1185">Reference proteome</keyword>
<dbReference type="EMBL" id="ML992501">
    <property type="protein sequence ID" value="KAF2227826.1"/>
    <property type="molecule type" value="Genomic_DNA"/>
</dbReference>
<dbReference type="InterPro" id="IPR011054">
    <property type="entry name" value="Rudment_hybrid_motif"/>
</dbReference>
<evidence type="ECO:0000256" key="10">
    <source>
        <dbReference type="ARBA" id="ARBA00023239"/>
    </source>
</evidence>
<dbReference type="OrthoDB" id="15425at2759"/>
<dbReference type="HAMAP" id="MF_01929">
    <property type="entry name" value="PurE_classI"/>
    <property type="match status" value="1"/>
</dbReference>
<dbReference type="GO" id="GO:0046872">
    <property type="term" value="F:metal ion binding"/>
    <property type="evidence" value="ECO:0007669"/>
    <property type="project" value="InterPro"/>
</dbReference>
<dbReference type="GO" id="GO:0006189">
    <property type="term" value="P:'de novo' IMP biosynthetic process"/>
    <property type="evidence" value="ECO:0007669"/>
    <property type="project" value="UniProtKB-UniRule"/>
</dbReference>
<evidence type="ECO:0000313" key="13">
    <source>
        <dbReference type="EMBL" id="KAF2227826.1"/>
    </source>
</evidence>
<dbReference type="Gene3D" id="3.40.50.1970">
    <property type="match status" value="1"/>
</dbReference>
<sequence>MIHDKVVGVLGGGQLGRMLIESANRLNIQVNVLDVGHAPAKKISHHSKHIDGSFKERESIQKLAETCDVVTVEIEHVDTHVLEEISDKVDVQPSWRTIRTIQDKYAQKEHLIKNSVATAKSIPIKTNDVQGLQDAGKDLGFPFMLKSRTDAYDGRGNFPVKSEKDFESALQALGKRPLYAEKWAEFKIELAVMVVKTKDGVLAYPVVETVHEDSICKLVYAPARGVSTKIRNAARELAKQAVACFDGKGVFGVEMFLLQDDSLLINEIAPRPHNSGHYTIEACPTSQYSAHLRAICDLPITQASLELRQPSIMLNILGGADPKSHLEIAEKALAVDNAEVHLYDKGDARPGRKMGHITITAPTISQAQSLIAPLISAVDAQRAARLNLPSPSPSTAPSDATASAPRVVPRVAVIMGSHSDLPVLVPGLELLKTLQIPHVARITSAHRTPNHMSSFVSTLPTTHPSVDIIIAAAGGAAHLPGMAASHTTLPVIGVPIKPTIGDGYDSLVSMTNMPNGVPVATVGVNRSVNAALLAARCLAVGDERLRERLEEWVGKNEEASLGRDRELEGRGWEAMVGVWYPGGK</sequence>
<gene>
    <name evidence="13" type="ORF">BDZ85DRAFT_228540</name>
</gene>
<dbReference type="HAMAP" id="MF_01928">
    <property type="entry name" value="PurK"/>
    <property type="match status" value="1"/>
</dbReference>
<keyword evidence="9 11" id="KW-0067">ATP-binding</keyword>
<dbReference type="NCBIfam" id="TIGR01161">
    <property type="entry name" value="purK"/>
    <property type="match status" value="1"/>
</dbReference>
<dbReference type="EC" id="4.1.1.21" evidence="4 11"/>
<dbReference type="NCBIfam" id="NF004679">
    <property type="entry name" value="PRK06019.1-5"/>
    <property type="match status" value="1"/>
</dbReference>
<dbReference type="Pfam" id="PF02222">
    <property type="entry name" value="ATP-grasp"/>
    <property type="match status" value="1"/>
</dbReference>
<evidence type="ECO:0000256" key="5">
    <source>
        <dbReference type="ARBA" id="ARBA00021059"/>
    </source>
</evidence>
<organism evidence="13 14">
    <name type="scientific">Elsinoe ampelina</name>
    <dbReference type="NCBI Taxonomy" id="302913"/>
    <lineage>
        <taxon>Eukaryota</taxon>
        <taxon>Fungi</taxon>
        <taxon>Dikarya</taxon>
        <taxon>Ascomycota</taxon>
        <taxon>Pezizomycotina</taxon>
        <taxon>Dothideomycetes</taxon>
        <taxon>Dothideomycetidae</taxon>
        <taxon>Myriangiales</taxon>
        <taxon>Elsinoaceae</taxon>
        <taxon>Elsinoe</taxon>
    </lineage>
</organism>
<evidence type="ECO:0000256" key="9">
    <source>
        <dbReference type="ARBA" id="ARBA00022840"/>
    </source>
</evidence>
<dbReference type="UniPathway" id="UPA00074">
    <property type="reaction ID" value="UER00130"/>
</dbReference>
<evidence type="ECO:0000256" key="1">
    <source>
        <dbReference type="ARBA" id="ARBA00001244"/>
    </source>
</evidence>
<dbReference type="Pfam" id="PF17769">
    <property type="entry name" value="PurK_C"/>
    <property type="match status" value="1"/>
</dbReference>
<dbReference type="PROSITE" id="PS50975">
    <property type="entry name" value="ATP_GRASP"/>
    <property type="match status" value="1"/>
</dbReference>
<dbReference type="PIRSF" id="PIRSF001340">
    <property type="entry name" value="AIR_carboxylase"/>
    <property type="match status" value="1"/>
</dbReference>
<dbReference type="InterPro" id="IPR003135">
    <property type="entry name" value="ATP-grasp_carboxylate-amine"/>
</dbReference>
<dbReference type="Pfam" id="PF00731">
    <property type="entry name" value="AIRC"/>
    <property type="match status" value="1"/>
</dbReference>
<dbReference type="SUPFAM" id="SSF52255">
    <property type="entry name" value="N5-CAIR mutase (phosphoribosylaminoimidazole carboxylase, PurE)"/>
    <property type="match status" value="1"/>
</dbReference>
<dbReference type="InterPro" id="IPR033747">
    <property type="entry name" value="PurE_ClassI"/>
</dbReference>
<dbReference type="SUPFAM" id="SSF51246">
    <property type="entry name" value="Rudiment single hybrid motif"/>
    <property type="match status" value="1"/>
</dbReference>
<dbReference type="Pfam" id="PF22660">
    <property type="entry name" value="RS_preATP-grasp-like"/>
    <property type="match status" value="1"/>
</dbReference>
<evidence type="ECO:0000256" key="6">
    <source>
        <dbReference type="ARBA" id="ARBA00022741"/>
    </source>
</evidence>
<evidence type="ECO:0000256" key="7">
    <source>
        <dbReference type="ARBA" id="ARBA00022755"/>
    </source>
</evidence>
<dbReference type="InterPro" id="IPR011761">
    <property type="entry name" value="ATP-grasp"/>
</dbReference>
<comment type="catalytic activity">
    <reaction evidence="1 11">
        <text>5-amino-1-(5-phospho-D-ribosyl)imidazole-4-carboxylate + H(+) = 5-amino-1-(5-phospho-beta-D-ribosyl)imidazole + CO2</text>
        <dbReference type="Rhea" id="RHEA:10792"/>
        <dbReference type="ChEBI" id="CHEBI:15378"/>
        <dbReference type="ChEBI" id="CHEBI:16526"/>
        <dbReference type="ChEBI" id="CHEBI:77657"/>
        <dbReference type="ChEBI" id="CHEBI:137981"/>
        <dbReference type="EC" id="4.1.1.21"/>
    </reaction>
</comment>
<dbReference type="FunFam" id="3.30.470.20:FF:000037">
    <property type="entry name" value="Phosphoribosylaminoimidazole carboxylase, chloroplastic"/>
    <property type="match status" value="1"/>
</dbReference>
<evidence type="ECO:0000256" key="4">
    <source>
        <dbReference type="ARBA" id="ARBA00012329"/>
    </source>
</evidence>
<evidence type="ECO:0000256" key="2">
    <source>
        <dbReference type="ARBA" id="ARBA00004747"/>
    </source>
</evidence>
<dbReference type="Gene3D" id="3.40.50.20">
    <property type="match status" value="1"/>
</dbReference>
<keyword evidence="10 11" id="KW-0456">Lyase</keyword>
<dbReference type="InterPro" id="IPR040686">
    <property type="entry name" value="PurK_C"/>
</dbReference>
<dbReference type="GO" id="GO:0005524">
    <property type="term" value="F:ATP binding"/>
    <property type="evidence" value="ECO:0007669"/>
    <property type="project" value="UniProtKB-UniRule"/>
</dbReference>
<dbReference type="InterPro" id="IPR000031">
    <property type="entry name" value="PurE_dom"/>
</dbReference>
<comment type="pathway">
    <text evidence="2 11">Purine metabolism; IMP biosynthesis via de novo pathway; 5-amino-1-(5-phospho-D-ribosyl)imidazole-4-carboxylate from 5-amino-1-(5-phospho-D-ribosyl)imidazole (carboxylase route): step 1/1.</text>
</comment>
<keyword evidence="8 11" id="KW-0210">Decarboxylase</keyword>
<accession>A0A6A6GQ03</accession>
<protein>
    <recommendedName>
        <fullName evidence="5 11">Phosphoribosylaminoimidazole carboxylase</fullName>
        <ecNumber evidence="4 11">4.1.1.21</ecNumber>
    </recommendedName>
</protein>
<evidence type="ECO:0000256" key="3">
    <source>
        <dbReference type="ARBA" id="ARBA00006114"/>
    </source>
</evidence>
<dbReference type="InterPro" id="IPR005875">
    <property type="entry name" value="PurK"/>
</dbReference>